<reference evidence="1 2" key="1">
    <citation type="journal article" date="2016" name="Nat. Commun.">
        <title>Thousands of microbial genomes shed light on interconnected biogeochemical processes in an aquifer system.</title>
        <authorList>
            <person name="Anantharaman K."/>
            <person name="Brown C.T."/>
            <person name="Hug L.A."/>
            <person name="Sharon I."/>
            <person name="Castelle C.J."/>
            <person name="Probst A.J."/>
            <person name="Thomas B.C."/>
            <person name="Singh A."/>
            <person name="Wilkins M.J."/>
            <person name="Karaoz U."/>
            <person name="Brodie E.L."/>
            <person name="Williams K.H."/>
            <person name="Hubbard S.S."/>
            <person name="Banfield J.F."/>
        </authorList>
    </citation>
    <scope>NUCLEOTIDE SEQUENCE [LARGE SCALE GENOMIC DNA]</scope>
</reference>
<name>A0A1F6WZ28_9BACT</name>
<gene>
    <name evidence="1" type="ORF">A3A91_00490</name>
</gene>
<evidence type="ECO:0000313" key="2">
    <source>
        <dbReference type="Proteomes" id="UP000177001"/>
    </source>
</evidence>
<evidence type="ECO:0000313" key="1">
    <source>
        <dbReference type="EMBL" id="OGI87132.1"/>
    </source>
</evidence>
<dbReference type="EMBL" id="MFUR01000005">
    <property type="protein sequence ID" value="OGI87132.1"/>
    <property type="molecule type" value="Genomic_DNA"/>
</dbReference>
<dbReference type="Proteomes" id="UP000177001">
    <property type="component" value="Unassembled WGS sequence"/>
</dbReference>
<accession>A0A1F6WZ28</accession>
<dbReference type="AlphaFoldDB" id="A0A1F6WZ28"/>
<organism evidence="1 2">
    <name type="scientific">Candidatus Nomurabacteria bacterium RIFCSPLOWO2_01_FULL_36_16</name>
    <dbReference type="NCBI Taxonomy" id="1801767"/>
    <lineage>
        <taxon>Bacteria</taxon>
        <taxon>Candidatus Nomuraibacteriota</taxon>
    </lineage>
</organism>
<proteinExistence type="predicted"/>
<comment type="caution">
    <text evidence="1">The sequence shown here is derived from an EMBL/GenBank/DDBJ whole genome shotgun (WGS) entry which is preliminary data.</text>
</comment>
<protein>
    <submittedName>
        <fullName evidence="1">Uncharacterized protein</fullName>
    </submittedName>
</protein>
<sequence length="98" mass="11379">MNNTFSELYNEFLTFVEKNDEEGARIFLINNLQKFPKEMQDKLTFAFFEEALMDETKGVKDIAEIQKQGLDAISQIDKAKKILAEKIKIEDLRSSLTK</sequence>